<feature type="chain" id="PRO_5031155230" description="PASTA domain-containing protein" evidence="1">
    <location>
        <begin position="28"/>
        <end position="122"/>
    </location>
</feature>
<proteinExistence type="predicted"/>
<protein>
    <recommendedName>
        <fullName evidence="2">PASTA domain-containing protein</fullName>
    </recommendedName>
</protein>
<reference evidence="3 4" key="1">
    <citation type="submission" date="2020-08" db="EMBL/GenBank/DDBJ databases">
        <title>Genomic Encyclopedia of Type Strains, Phase IV (KMG-IV): sequencing the most valuable type-strain genomes for metagenomic binning, comparative biology and taxonomic classification.</title>
        <authorList>
            <person name="Goeker M."/>
        </authorList>
    </citation>
    <scope>NUCLEOTIDE SEQUENCE [LARGE SCALE GENOMIC DNA]</scope>
    <source>
        <strain evidence="3 4">DSM 45385</strain>
    </source>
</reference>
<dbReference type="EMBL" id="JACHIN010000002">
    <property type="protein sequence ID" value="MBB5076369.1"/>
    <property type="molecule type" value="Genomic_DNA"/>
</dbReference>
<evidence type="ECO:0000313" key="3">
    <source>
        <dbReference type="EMBL" id="MBB5076369.1"/>
    </source>
</evidence>
<dbReference type="Proteomes" id="UP000568380">
    <property type="component" value="Unassembled WGS sequence"/>
</dbReference>
<evidence type="ECO:0000259" key="2">
    <source>
        <dbReference type="Pfam" id="PF03793"/>
    </source>
</evidence>
<feature type="signal peptide" evidence="1">
    <location>
        <begin position="1"/>
        <end position="27"/>
    </location>
</feature>
<dbReference type="Gene3D" id="3.30.10.20">
    <property type="match status" value="1"/>
</dbReference>
<gene>
    <name evidence="3" type="ORF">HNR40_001833</name>
</gene>
<dbReference type="Pfam" id="PF03793">
    <property type="entry name" value="PASTA"/>
    <property type="match status" value="1"/>
</dbReference>
<dbReference type="RefSeq" id="WP_184959803.1">
    <property type="nucleotide sequence ID" value="NZ_JACHIN010000002.1"/>
</dbReference>
<keyword evidence="1" id="KW-0732">Signal</keyword>
<organism evidence="3 4">
    <name type="scientific">Nonomuraea endophytica</name>
    <dbReference type="NCBI Taxonomy" id="714136"/>
    <lineage>
        <taxon>Bacteria</taxon>
        <taxon>Bacillati</taxon>
        <taxon>Actinomycetota</taxon>
        <taxon>Actinomycetes</taxon>
        <taxon>Streptosporangiales</taxon>
        <taxon>Streptosporangiaceae</taxon>
        <taxon>Nonomuraea</taxon>
    </lineage>
</organism>
<accession>A0A7W7ZZN5</accession>
<dbReference type="CDD" id="cd06577">
    <property type="entry name" value="PASTA_pknB"/>
    <property type="match status" value="1"/>
</dbReference>
<keyword evidence="4" id="KW-1185">Reference proteome</keyword>
<evidence type="ECO:0000256" key="1">
    <source>
        <dbReference type="SAM" id="SignalP"/>
    </source>
</evidence>
<dbReference type="AlphaFoldDB" id="A0A7W7ZZN5"/>
<evidence type="ECO:0000313" key="4">
    <source>
        <dbReference type="Proteomes" id="UP000568380"/>
    </source>
</evidence>
<name>A0A7W7ZZN5_9ACTN</name>
<comment type="caution">
    <text evidence="3">The sequence shown here is derived from an EMBL/GenBank/DDBJ whole genome shotgun (WGS) entry which is preliminary data.</text>
</comment>
<feature type="domain" description="PASTA" evidence="2">
    <location>
        <begin position="46"/>
        <end position="92"/>
    </location>
</feature>
<dbReference type="InterPro" id="IPR005543">
    <property type="entry name" value="PASTA_dom"/>
</dbReference>
<sequence length="122" mass="12734">MRTLRWASAVAATACLGTALLTGSASAQSAVASPVCVTNHGVRFCEMPDIVGLGIGEARSTLAAFGFSFGVQRSTIDHVCNNIGLIARQSPRTSVGSNPLVLYPAGTAVDVWIWQRPPHPCP</sequence>